<evidence type="ECO:0000256" key="1">
    <source>
        <dbReference type="SAM" id="Coils"/>
    </source>
</evidence>
<organism evidence="2 3">
    <name type="scientific">Lachancea mirantina</name>
    <dbReference type="NCBI Taxonomy" id="1230905"/>
    <lineage>
        <taxon>Eukaryota</taxon>
        <taxon>Fungi</taxon>
        <taxon>Dikarya</taxon>
        <taxon>Ascomycota</taxon>
        <taxon>Saccharomycotina</taxon>
        <taxon>Saccharomycetes</taxon>
        <taxon>Saccharomycetales</taxon>
        <taxon>Saccharomycetaceae</taxon>
        <taxon>Lachancea</taxon>
    </lineage>
</organism>
<evidence type="ECO:0000313" key="2">
    <source>
        <dbReference type="EMBL" id="SCU90075.1"/>
    </source>
</evidence>
<dbReference type="AlphaFoldDB" id="A0A1G4JI36"/>
<proteinExistence type="predicted"/>
<keyword evidence="3" id="KW-1185">Reference proteome</keyword>
<protein>
    <submittedName>
        <fullName evidence="2">LAMI_0E00518g1_1</fullName>
    </submittedName>
</protein>
<dbReference type="OrthoDB" id="4035012at2759"/>
<sequence length="255" mass="28976">MDFSVIEKLLHDIKKSIDVNCDVASKLLDQVALLVVEEQTSSVCSDAMATLRMIFPTHIISLAEIRDQQTAVIECYNTKMKLSPSADVARSQLSFSRTGHPEGSELLEYINEVQELELSLFEHQSLLGRLSASLDLSESANERSVRPAKDDDATKNVFHQLLKQYSATNSSQDELTKLRDQLMELINDQKLEKAQYSLENQHTLKEVFSQLAHQVTEWKEQFQSLEDIMFGNGPRSMLSLFHEVDKMKPLLESND</sequence>
<dbReference type="GO" id="GO:0006368">
    <property type="term" value="P:transcription elongation by RNA polymerase II"/>
    <property type="evidence" value="ECO:0007669"/>
    <property type="project" value="InterPro"/>
</dbReference>
<dbReference type="InterPro" id="IPR018557">
    <property type="entry name" value="THO_cplx_su_Thp2"/>
</dbReference>
<dbReference type="Proteomes" id="UP000191024">
    <property type="component" value="Chromosome E"/>
</dbReference>
<reference evidence="2 3" key="1">
    <citation type="submission" date="2016-03" db="EMBL/GenBank/DDBJ databases">
        <authorList>
            <person name="Devillers H."/>
        </authorList>
    </citation>
    <scope>NUCLEOTIDE SEQUENCE [LARGE SCALE GENOMIC DNA]</scope>
    <source>
        <strain evidence="2">CBS 11717</strain>
    </source>
</reference>
<evidence type="ECO:0000313" key="3">
    <source>
        <dbReference type="Proteomes" id="UP000191024"/>
    </source>
</evidence>
<gene>
    <name evidence="2" type="ORF">LAMI_0E00518G</name>
</gene>
<name>A0A1G4JI36_9SACH</name>
<dbReference type="EMBL" id="LT598465">
    <property type="protein sequence ID" value="SCU90075.1"/>
    <property type="molecule type" value="Genomic_DNA"/>
</dbReference>
<dbReference type="Pfam" id="PF09432">
    <property type="entry name" value="THP2"/>
    <property type="match status" value="1"/>
</dbReference>
<accession>A0A1G4JI36</accession>
<dbReference type="GO" id="GO:0000446">
    <property type="term" value="C:nucleoplasmic THO complex"/>
    <property type="evidence" value="ECO:0007669"/>
    <property type="project" value="InterPro"/>
</dbReference>
<feature type="coiled-coil region" evidence="1">
    <location>
        <begin position="168"/>
        <end position="199"/>
    </location>
</feature>
<dbReference type="STRING" id="1230905.A0A1G4JI36"/>
<dbReference type="GO" id="GO:0006406">
    <property type="term" value="P:mRNA export from nucleus"/>
    <property type="evidence" value="ECO:0007669"/>
    <property type="project" value="InterPro"/>
</dbReference>
<keyword evidence="1" id="KW-0175">Coiled coil</keyword>